<gene>
    <name evidence="1" type="primary">yidC</name>
    <name evidence="1" type="ORF">DAT39_011795</name>
</gene>
<name>A0A8J4X9N7_CLAMG</name>
<feature type="non-terminal residue" evidence="1">
    <location>
        <position position="72"/>
    </location>
</feature>
<keyword evidence="2" id="KW-1185">Reference proteome</keyword>
<comment type="caution">
    <text evidence="1">The sequence shown here is derived from an EMBL/GenBank/DDBJ whole genome shotgun (WGS) entry which is preliminary data.</text>
</comment>
<evidence type="ECO:0000313" key="2">
    <source>
        <dbReference type="Proteomes" id="UP000727407"/>
    </source>
</evidence>
<dbReference type="AlphaFoldDB" id="A0A8J4X9N7"/>
<protein>
    <submittedName>
        <fullName evidence="1">Inositol 1,4,5-trisphosphate receptor type 2</fullName>
    </submittedName>
</protein>
<organism evidence="1 2">
    <name type="scientific">Clarias magur</name>
    <name type="common">Asian catfish</name>
    <name type="synonym">Macropteronotus magur</name>
    <dbReference type="NCBI Taxonomy" id="1594786"/>
    <lineage>
        <taxon>Eukaryota</taxon>
        <taxon>Metazoa</taxon>
        <taxon>Chordata</taxon>
        <taxon>Craniata</taxon>
        <taxon>Vertebrata</taxon>
        <taxon>Euteleostomi</taxon>
        <taxon>Actinopterygii</taxon>
        <taxon>Neopterygii</taxon>
        <taxon>Teleostei</taxon>
        <taxon>Ostariophysi</taxon>
        <taxon>Siluriformes</taxon>
        <taxon>Clariidae</taxon>
        <taxon>Clarias</taxon>
    </lineage>
</organism>
<keyword evidence="1" id="KW-0675">Receptor</keyword>
<dbReference type="EMBL" id="QNUK01000198">
    <property type="protein sequence ID" value="KAF5898458.1"/>
    <property type="molecule type" value="Genomic_DNA"/>
</dbReference>
<sequence length="72" mass="8038">CEIADTSLCTQQRAARALLRGWPFAHNLVCHPQKYTSPAWRAHGGEKARVSISTISVTAWFIAWIDQGLTSR</sequence>
<dbReference type="Proteomes" id="UP000727407">
    <property type="component" value="Unassembled WGS sequence"/>
</dbReference>
<proteinExistence type="predicted"/>
<reference evidence="1" key="1">
    <citation type="submission" date="2020-07" db="EMBL/GenBank/DDBJ databases">
        <title>Clarias magur genome sequencing, assembly and annotation.</title>
        <authorList>
            <person name="Kushwaha B."/>
            <person name="Kumar R."/>
            <person name="Das P."/>
            <person name="Joshi C.G."/>
            <person name="Kumar D."/>
            <person name="Nagpure N.S."/>
            <person name="Pandey M."/>
            <person name="Agarwal S."/>
            <person name="Srivastava S."/>
            <person name="Singh M."/>
            <person name="Sahoo L."/>
            <person name="Jayasankar P."/>
            <person name="Meher P.K."/>
            <person name="Koringa P.G."/>
            <person name="Iquebal M.A."/>
            <person name="Das S.P."/>
            <person name="Bit A."/>
            <person name="Patnaik S."/>
            <person name="Patel N."/>
            <person name="Shah T.M."/>
            <person name="Hinsu A."/>
            <person name="Jena J.K."/>
        </authorList>
    </citation>
    <scope>NUCLEOTIDE SEQUENCE</scope>
    <source>
        <strain evidence="1">CIFAMagur01</strain>
        <tissue evidence="1">Testis</tissue>
    </source>
</reference>
<accession>A0A8J4X9N7</accession>
<feature type="non-terminal residue" evidence="1">
    <location>
        <position position="1"/>
    </location>
</feature>
<evidence type="ECO:0000313" key="1">
    <source>
        <dbReference type="EMBL" id="KAF5898458.1"/>
    </source>
</evidence>